<dbReference type="EMBL" id="BSXN01000152">
    <property type="protein sequence ID" value="GME67339.1"/>
    <property type="molecule type" value="Genomic_DNA"/>
</dbReference>
<protein>
    <submittedName>
        <fullName evidence="3">Unnamed protein product</fullName>
    </submittedName>
</protein>
<dbReference type="OrthoDB" id="47007at2759"/>
<evidence type="ECO:0000313" key="4">
    <source>
        <dbReference type="Proteomes" id="UP001165120"/>
    </source>
</evidence>
<dbReference type="InterPro" id="IPR002347">
    <property type="entry name" value="SDR_fam"/>
</dbReference>
<dbReference type="AlphaFoldDB" id="A0A9W6SW03"/>
<dbReference type="InterPro" id="IPR036291">
    <property type="entry name" value="NAD(P)-bd_dom_sf"/>
</dbReference>
<dbReference type="Gene3D" id="3.40.50.720">
    <property type="entry name" value="NAD(P)-binding Rossmann-like Domain"/>
    <property type="match status" value="1"/>
</dbReference>
<proteinExistence type="inferred from homology"/>
<comment type="caution">
    <text evidence="3">The sequence shown here is derived from an EMBL/GenBank/DDBJ whole genome shotgun (WGS) entry which is preliminary data.</text>
</comment>
<gene>
    <name evidence="3" type="ORF">Cboi02_000076400</name>
</gene>
<evidence type="ECO:0000256" key="1">
    <source>
        <dbReference type="ARBA" id="ARBA00006484"/>
    </source>
</evidence>
<keyword evidence="4" id="KW-1185">Reference proteome</keyword>
<dbReference type="Proteomes" id="UP001165120">
    <property type="component" value="Unassembled WGS sequence"/>
</dbReference>
<name>A0A9W6SW03_CANBO</name>
<dbReference type="PANTHER" id="PTHR48107">
    <property type="entry name" value="NADPH-DEPENDENT ALDEHYDE REDUCTASE-LIKE PROTEIN, CHLOROPLASTIC-RELATED"/>
    <property type="match status" value="1"/>
</dbReference>
<organism evidence="3 4">
    <name type="scientific">Candida boidinii</name>
    <name type="common">Yeast</name>
    <dbReference type="NCBI Taxonomy" id="5477"/>
    <lineage>
        <taxon>Eukaryota</taxon>
        <taxon>Fungi</taxon>
        <taxon>Dikarya</taxon>
        <taxon>Ascomycota</taxon>
        <taxon>Saccharomycotina</taxon>
        <taxon>Pichiomycetes</taxon>
        <taxon>Pichiales</taxon>
        <taxon>Pichiaceae</taxon>
        <taxon>Ogataea</taxon>
        <taxon>Ogataea/Candida clade</taxon>
    </lineage>
</organism>
<reference evidence="3" key="1">
    <citation type="submission" date="2023-04" db="EMBL/GenBank/DDBJ databases">
        <title>Candida boidinii NBRC 10035.</title>
        <authorList>
            <person name="Ichikawa N."/>
            <person name="Sato H."/>
            <person name="Tonouchi N."/>
        </authorList>
    </citation>
    <scope>NUCLEOTIDE SEQUENCE</scope>
    <source>
        <strain evidence="3">NBRC 10035</strain>
    </source>
</reference>
<dbReference type="Pfam" id="PF13561">
    <property type="entry name" value="adh_short_C2"/>
    <property type="match status" value="1"/>
</dbReference>
<sequence>MKSGSLQNKTAIITGGNKNLGKETAIDFAERGANLVLHYHSSADDSASTLADELSKKYNVKVALFQGNLIEESAVKGLFDVADKEFGGADFAINNVGKVLRKNLEDITTEEYDTMFEVNTKAAFLFLREAAKRVKEDGSVVMLTTSLLGAYTPGYSVYQGSKSAVHYMIKALSKETTRRISFNSVSPGPMDTPFLYGQETPERVEFFKSQSPHGRLTEMDDIVPIIRFLCAEGTWITGQNIFANNGFVAP</sequence>
<dbReference type="GO" id="GO:0016614">
    <property type="term" value="F:oxidoreductase activity, acting on CH-OH group of donors"/>
    <property type="evidence" value="ECO:0007669"/>
    <property type="project" value="UniProtKB-ARBA"/>
</dbReference>
<comment type="similarity">
    <text evidence="1">Belongs to the short-chain dehydrogenases/reductases (SDR) family.</text>
</comment>
<dbReference type="SUPFAM" id="SSF51735">
    <property type="entry name" value="NAD(P)-binding Rossmann-fold domains"/>
    <property type="match status" value="1"/>
</dbReference>
<accession>A0A9W6SW03</accession>
<keyword evidence="2" id="KW-0560">Oxidoreductase</keyword>
<evidence type="ECO:0000313" key="3">
    <source>
        <dbReference type="EMBL" id="GME67339.1"/>
    </source>
</evidence>
<dbReference type="PANTHER" id="PTHR48107:SF7">
    <property type="entry name" value="RE15974P"/>
    <property type="match status" value="1"/>
</dbReference>
<dbReference type="PRINTS" id="PR00081">
    <property type="entry name" value="GDHRDH"/>
</dbReference>
<evidence type="ECO:0000256" key="2">
    <source>
        <dbReference type="ARBA" id="ARBA00023002"/>
    </source>
</evidence>